<dbReference type="AlphaFoldDB" id="A0A9P7F3J2"/>
<protein>
    <submittedName>
        <fullName evidence="3">Uncharacterized protein</fullName>
    </submittedName>
</protein>
<feature type="region of interest" description="Disordered" evidence="1">
    <location>
        <begin position="82"/>
        <end position="114"/>
    </location>
</feature>
<evidence type="ECO:0000256" key="2">
    <source>
        <dbReference type="SAM" id="SignalP"/>
    </source>
</evidence>
<name>A0A9P7F3J2_9AGAM</name>
<comment type="caution">
    <text evidence="3">The sequence shown here is derived from an EMBL/GenBank/DDBJ whole genome shotgun (WGS) entry which is preliminary data.</text>
</comment>
<dbReference type="RefSeq" id="XP_041291290.1">
    <property type="nucleotide sequence ID" value="XM_041433850.1"/>
</dbReference>
<feature type="signal peptide" evidence="2">
    <location>
        <begin position="1"/>
        <end position="24"/>
    </location>
</feature>
<organism evidence="3 4">
    <name type="scientific">Suillus discolor</name>
    <dbReference type="NCBI Taxonomy" id="1912936"/>
    <lineage>
        <taxon>Eukaryota</taxon>
        <taxon>Fungi</taxon>
        <taxon>Dikarya</taxon>
        <taxon>Basidiomycota</taxon>
        <taxon>Agaricomycotina</taxon>
        <taxon>Agaricomycetes</taxon>
        <taxon>Agaricomycetidae</taxon>
        <taxon>Boletales</taxon>
        <taxon>Suillineae</taxon>
        <taxon>Suillaceae</taxon>
        <taxon>Suillus</taxon>
    </lineage>
</organism>
<reference evidence="3" key="1">
    <citation type="journal article" date="2020" name="New Phytol.">
        <title>Comparative genomics reveals dynamic genome evolution in host specialist ectomycorrhizal fungi.</title>
        <authorList>
            <person name="Lofgren L.A."/>
            <person name="Nguyen N.H."/>
            <person name="Vilgalys R."/>
            <person name="Ruytinx J."/>
            <person name="Liao H.L."/>
            <person name="Branco S."/>
            <person name="Kuo A."/>
            <person name="LaButti K."/>
            <person name="Lipzen A."/>
            <person name="Andreopoulos W."/>
            <person name="Pangilinan J."/>
            <person name="Riley R."/>
            <person name="Hundley H."/>
            <person name="Na H."/>
            <person name="Barry K."/>
            <person name="Grigoriev I.V."/>
            <person name="Stajich J.E."/>
            <person name="Kennedy P.G."/>
        </authorList>
    </citation>
    <scope>NUCLEOTIDE SEQUENCE</scope>
    <source>
        <strain evidence="3">FC423</strain>
    </source>
</reference>
<evidence type="ECO:0000256" key="1">
    <source>
        <dbReference type="SAM" id="MobiDB-lite"/>
    </source>
</evidence>
<gene>
    <name evidence="3" type="ORF">F5147DRAFT_654199</name>
</gene>
<accession>A0A9P7F3J2</accession>
<evidence type="ECO:0000313" key="3">
    <source>
        <dbReference type="EMBL" id="KAG2105536.1"/>
    </source>
</evidence>
<feature type="chain" id="PRO_5040366005" evidence="2">
    <location>
        <begin position="25"/>
        <end position="127"/>
    </location>
</feature>
<dbReference type="GeneID" id="64696109"/>
<evidence type="ECO:0000313" key="4">
    <source>
        <dbReference type="Proteomes" id="UP000823399"/>
    </source>
</evidence>
<sequence length="127" mass="14189">MVSANAPATVVLLVTMRVMPGCFSQRSRGKRKSGPYLGYFCQYDLATKNIRRSEPHQARWEVASSGIVMLLSNYVKTEKHRENDASASFSAQVHRRSAINDHNSGGTKIRDLAHPAPGYEFNEKAYT</sequence>
<keyword evidence="2" id="KW-0732">Signal</keyword>
<keyword evidence="4" id="KW-1185">Reference proteome</keyword>
<dbReference type="Proteomes" id="UP000823399">
    <property type="component" value="Unassembled WGS sequence"/>
</dbReference>
<proteinExistence type="predicted"/>
<dbReference type="EMBL" id="JABBWM010000038">
    <property type="protein sequence ID" value="KAG2105536.1"/>
    <property type="molecule type" value="Genomic_DNA"/>
</dbReference>